<name>A0ABY4H2W9_9BACI</name>
<dbReference type="EMBL" id="CP095074">
    <property type="protein sequence ID" value="UOQ94763.1"/>
    <property type="molecule type" value="Genomic_DNA"/>
</dbReference>
<evidence type="ECO:0008006" key="3">
    <source>
        <dbReference type="Google" id="ProtNLM"/>
    </source>
</evidence>
<gene>
    <name evidence="1" type="ORF">MUO14_07470</name>
</gene>
<dbReference type="Proteomes" id="UP000831880">
    <property type="component" value="Chromosome"/>
</dbReference>
<proteinExistence type="predicted"/>
<protein>
    <recommendedName>
        <fullName evidence="3">Replicative helicase inhibitor G39P N-terminal domain-containing protein</fullName>
    </recommendedName>
</protein>
<dbReference type="Gene3D" id="1.10.8.200">
    <property type="entry name" value="Replisome organizer (g39p helicase loader/inhibitor protein)"/>
    <property type="match status" value="1"/>
</dbReference>
<accession>A0ABY4H2W9</accession>
<evidence type="ECO:0000313" key="1">
    <source>
        <dbReference type="EMBL" id="UOQ94763.1"/>
    </source>
</evidence>
<organism evidence="1 2">
    <name type="scientific">Halobacillus shinanisalinarum</name>
    <dbReference type="NCBI Taxonomy" id="2932258"/>
    <lineage>
        <taxon>Bacteria</taxon>
        <taxon>Bacillati</taxon>
        <taxon>Bacillota</taxon>
        <taxon>Bacilli</taxon>
        <taxon>Bacillales</taxon>
        <taxon>Bacillaceae</taxon>
        <taxon>Halobacillus</taxon>
    </lineage>
</organism>
<dbReference type="SUPFAM" id="SSF89064">
    <property type="entry name" value="Replisome organizer (g39p helicase loader/inhibitor protein)"/>
    <property type="match status" value="1"/>
</dbReference>
<dbReference type="RefSeq" id="WP_244754619.1">
    <property type="nucleotide sequence ID" value="NZ_CP095074.1"/>
</dbReference>
<keyword evidence="2" id="KW-1185">Reference proteome</keyword>
<dbReference type="InterPro" id="IPR036173">
    <property type="entry name" value="G39-like_N_sf"/>
</dbReference>
<reference evidence="1 2" key="1">
    <citation type="submission" date="2022-04" db="EMBL/GenBank/DDBJ databases">
        <title>Halobacillus sp. isolated from saltern.</title>
        <authorList>
            <person name="Won M."/>
            <person name="Lee C.-M."/>
            <person name="Woen H.-Y."/>
            <person name="Kwon S.-W."/>
        </authorList>
    </citation>
    <scope>NUCLEOTIDE SEQUENCE [LARGE SCALE GENOMIC DNA]</scope>
    <source>
        <strain evidence="1 2">SSTM10-2</strain>
    </source>
</reference>
<sequence length="110" mass="13037">MDHGEALEVLETISELYPNKFEITERVARMLIPQLREMDFSAVMDKLSKFAVRHPFPPTIAEIAVYLPEENKHLIKMREWEKEAASVSEETKHRFRERIHQLVKEMSRDS</sequence>
<evidence type="ECO:0000313" key="2">
    <source>
        <dbReference type="Proteomes" id="UP000831880"/>
    </source>
</evidence>